<proteinExistence type="predicted"/>
<dbReference type="SMART" id="SM00028">
    <property type="entry name" value="TPR"/>
    <property type="match status" value="6"/>
</dbReference>
<dbReference type="EMBL" id="SJPN01000007">
    <property type="protein sequence ID" value="TWT94511.1"/>
    <property type="molecule type" value="Genomic_DNA"/>
</dbReference>
<evidence type="ECO:0000313" key="6">
    <source>
        <dbReference type="Proteomes" id="UP000320176"/>
    </source>
</evidence>
<protein>
    <submittedName>
        <fullName evidence="5">Lipoprotein NlpI</fullName>
    </submittedName>
</protein>
<keyword evidence="6" id="KW-1185">Reference proteome</keyword>
<dbReference type="InterPro" id="IPR013105">
    <property type="entry name" value="TPR_2"/>
</dbReference>
<sequence length="576" mass="63165">MESPNPRSGGIYPVERLSDNRPDTIHTTRKNREFIPECPFAQRLLSDPCDVCSIVHWSKGNGAGQGVFTEAGKGVFTEARQGVFTEAGKGVSTEGGTPTGRTLVKLVHGKPVSSDLVCRTSEPCHFVKTPLLRDDTVAACSMNGFPVKKPTRTVALALILVSVLIARTGILLAEPPPQDPVVARVEMKLVDQEQVIDVIEQGDLLTVLEERDDDYVILTHNGSKGAVAKVNAVRIPESLDIYTDLIKRNPKEGRFYTLRASAHWSLGKSDEALKDFDRAIELGYDAAHAYSSRGLFFAAKGEYEKAIKDYDEAFKRDPDDVGPLVNRAAVRMAQGDFAKAIADYNAVLSKREDDIAILHQRAIAHKASGDLEKATDDFASILKLDPKDFRAAMGRGYIRFQQKRHDDAVQDFATAIELNPKDAVAWNNRGYNLAQLGKQKEALADYEKAIELAPEYALALQNIAWLLATAEDESLRDPPRAVKMAKAACELSNYQSVGDLSALAAALAADGKHDEAVGWQEKVVAAVDERYKMFARKTLQRYENGRGFVIDPIAAEKAEQASAEKAAVDDPTRRGE</sequence>
<dbReference type="InterPro" id="IPR050498">
    <property type="entry name" value="Ycf3"/>
</dbReference>
<dbReference type="Pfam" id="PF13432">
    <property type="entry name" value="TPR_16"/>
    <property type="match status" value="2"/>
</dbReference>
<feature type="region of interest" description="Disordered" evidence="4">
    <location>
        <begin position="1"/>
        <end position="24"/>
    </location>
</feature>
<dbReference type="SUPFAM" id="SSF48452">
    <property type="entry name" value="TPR-like"/>
    <property type="match status" value="1"/>
</dbReference>
<organism evidence="5 6">
    <name type="scientific">Stieleria varia</name>
    <dbReference type="NCBI Taxonomy" id="2528005"/>
    <lineage>
        <taxon>Bacteria</taxon>
        <taxon>Pseudomonadati</taxon>
        <taxon>Planctomycetota</taxon>
        <taxon>Planctomycetia</taxon>
        <taxon>Pirellulales</taxon>
        <taxon>Pirellulaceae</taxon>
        <taxon>Stieleria</taxon>
    </lineage>
</organism>
<reference evidence="5 6" key="1">
    <citation type="submission" date="2019-02" db="EMBL/GenBank/DDBJ databases">
        <title>Deep-cultivation of Planctomycetes and their phenomic and genomic characterization uncovers novel biology.</title>
        <authorList>
            <person name="Wiegand S."/>
            <person name="Jogler M."/>
            <person name="Boedeker C."/>
            <person name="Pinto D."/>
            <person name="Vollmers J."/>
            <person name="Rivas-Marin E."/>
            <person name="Kohn T."/>
            <person name="Peeters S.H."/>
            <person name="Heuer A."/>
            <person name="Rast P."/>
            <person name="Oberbeckmann S."/>
            <person name="Bunk B."/>
            <person name="Jeske O."/>
            <person name="Meyerdierks A."/>
            <person name="Storesund J.E."/>
            <person name="Kallscheuer N."/>
            <person name="Luecker S."/>
            <person name="Lage O.M."/>
            <person name="Pohl T."/>
            <person name="Merkel B.J."/>
            <person name="Hornburger P."/>
            <person name="Mueller R.-W."/>
            <person name="Bruemmer F."/>
            <person name="Labrenz M."/>
            <person name="Spormann A.M."/>
            <person name="Op Den Camp H."/>
            <person name="Overmann J."/>
            <person name="Amann R."/>
            <person name="Jetten M.S.M."/>
            <person name="Mascher T."/>
            <person name="Medema M.H."/>
            <person name="Devos D.P."/>
            <person name="Kaster A.-K."/>
            <person name="Ovreas L."/>
            <person name="Rohde M."/>
            <person name="Galperin M.Y."/>
            <person name="Jogler C."/>
        </authorList>
    </citation>
    <scope>NUCLEOTIDE SEQUENCE [LARGE SCALE GENOMIC DNA]</scope>
    <source>
        <strain evidence="5 6">Pla52n</strain>
    </source>
</reference>
<keyword evidence="1" id="KW-0677">Repeat</keyword>
<evidence type="ECO:0000313" key="5">
    <source>
        <dbReference type="EMBL" id="TWT94511.1"/>
    </source>
</evidence>
<feature type="repeat" description="TPR" evidence="3">
    <location>
        <begin position="423"/>
        <end position="456"/>
    </location>
</feature>
<evidence type="ECO:0000256" key="4">
    <source>
        <dbReference type="SAM" id="MobiDB-lite"/>
    </source>
</evidence>
<keyword evidence="2 3" id="KW-0802">TPR repeat</keyword>
<dbReference type="PROSITE" id="PS50005">
    <property type="entry name" value="TPR"/>
    <property type="match status" value="4"/>
</dbReference>
<evidence type="ECO:0000256" key="3">
    <source>
        <dbReference type="PROSITE-ProRule" id="PRU00339"/>
    </source>
</evidence>
<dbReference type="Pfam" id="PF07719">
    <property type="entry name" value="TPR_2"/>
    <property type="match status" value="1"/>
</dbReference>
<accession>A0A5C6A621</accession>
<dbReference type="PANTHER" id="PTHR44858">
    <property type="entry name" value="TETRATRICOPEPTIDE REPEAT PROTEIN 6"/>
    <property type="match status" value="1"/>
</dbReference>
<dbReference type="PROSITE" id="PS50293">
    <property type="entry name" value="TPR_REGION"/>
    <property type="match status" value="2"/>
</dbReference>
<evidence type="ECO:0000256" key="1">
    <source>
        <dbReference type="ARBA" id="ARBA00022737"/>
    </source>
</evidence>
<dbReference type="AlphaFoldDB" id="A0A5C6A621"/>
<feature type="repeat" description="TPR" evidence="3">
    <location>
        <begin position="287"/>
        <end position="320"/>
    </location>
</feature>
<gene>
    <name evidence="5" type="ORF">Pla52n_53320</name>
</gene>
<dbReference type="InterPro" id="IPR019734">
    <property type="entry name" value="TPR_rpt"/>
</dbReference>
<dbReference type="InterPro" id="IPR011990">
    <property type="entry name" value="TPR-like_helical_dom_sf"/>
</dbReference>
<dbReference type="PANTHER" id="PTHR44858:SF1">
    <property type="entry name" value="UDP-N-ACETYLGLUCOSAMINE--PEPTIDE N-ACETYLGLUCOSAMINYLTRANSFERASE SPINDLY-RELATED"/>
    <property type="match status" value="1"/>
</dbReference>
<dbReference type="Gene3D" id="1.25.40.10">
    <property type="entry name" value="Tetratricopeptide repeat domain"/>
    <property type="match status" value="3"/>
</dbReference>
<feature type="repeat" description="TPR" evidence="3">
    <location>
        <begin position="389"/>
        <end position="422"/>
    </location>
</feature>
<dbReference type="Proteomes" id="UP000320176">
    <property type="component" value="Unassembled WGS sequence"/>
</dbReference>
<comment type="caution">
    <text evidence="5">The sequence shown here is derived from an EMBL/GenBank/DDBJ whole genome shotgun (WGS) entry which is preliminary data.</text>
</comment>
<keyword evidence="5" id="KW-0449">Lipoprotein</keyword>
<name>A0A5C6A621_9BACT</name>
<evidence type="ECO:0000256" key="2">
    <source>
        <dbReference type="ARBA" id="ARBA00022803"/>
    </source>
</evidence>
<feature type="repeat" description="TPR" evidence="3">
    <location>
        <begin position="355"/>
        <end position="388"/>
    </location>
</feature>